<keyword evidence="3" id="KW-1185">Reference proteome</keyword>
<evidence type="ECO:0000313" key="2">
    <source>
        <dbReference type="EMBL" id="EYC31895.1"/>
    </source>
</evidence>
<reference evidence="3" key="1">
    <citation type="journal article" date="2015" name="Nat. Genet.">
        <title>The genome and transcriptome of the zoonotic hookworm Ancylostoma ceylanicum identify infection-specific gene families.</title>
        <authorList>
            <person name="Schwarz E.M."/>
            <person name="Hu Y."/>
            <person name="Antoshechkin I."/>
            <person name="Miller M.M."/>
            <person name="Sternberg P.W."/>
            <person name="Aroian R.V."/>
        </authorList>
    </citation>
    <scope>NUCLEOTIDE SEQUENCE</scope>
    <source>
        <strain evidence="3">HY135</strain>
    </source>
</reference>
<dbReference type="Proteomes" id="UP000024635">
    <property type="component" value="Unassembled WGS sequence"/>
</dbReference>
<evidence type="ECO:0000313" key="3">
    <source>
        <dbReference type="Proteomes" id="UP000024635"/>
    </source>
</evidence>
<dbReference type="AlphaFoldDB" id="A0A016VWU8"/>
<proteinExistence type="predicted"/>
<comment type="caution">
    <text evidence="2">The sequence shown here is derived from an EMBL/GenBank/DDBJ whole genome shotgun (WGS) entry which is preliminary data.</text>
</comment>
<organism evidence="2 3">
    <name type="scientific">Ancylostoma ceylanicum</name>
    <dbReference type="NCBI Taxonomy" id="53326"/>
    <lineage>
        <taxon>Eukaryota</taxon>
        <taxon>Metazoa</taxon>
        <taxon>Ecdysozoa</taxon>
        <taxon>Nematoda</taxon>
        <taxon>Chromadorea</taxon>
        <taxon>Rhabditida</taxon>
        <taxon>Rhabditina</taxon>
        <taxon>Rhabditomorpha</taxon>
        <taxon>Strongyloidea</taxon>
        <taxon>Ancylostomatidae</taxon>
        <taxon>Ancylostomatinae</taxon>
        <taxon>Ancylostoma</taxon>
    </lineage>
</organism>
<accession>A0A016VWU8</accession>
<dbReference type="EMBL" id="JARK01001339">
    <property type="protein sequence ID" value="EYC31895.1"/>
    <property type="molecule type" value="Genomic_DNA"/>
</dbReference>
<name>A0A016VWU8_9BILA</name>
<sequence length="67" mass="7160">MYGAGLSLCSAMQLPTALSGQQMLYRAMLCSPQMPDRGGAVRPTHGSRHPHEVGGRARKFCSIEGAE</sequence>
<feature type="region of interest" description="Disordered" evidence="1">
    <location>
        <begin position="36"/>
        <end position="57"/>
    </location>
</feature>
<evidence type="ECO:0000256" key="1">
    <source>
        <dbReference type="SAM" id="MobiDB-lite"/>
    </source>
</evidence>
<gene>
    <name evidence="2" type="primary">Acey_s0003.g1292</name>
    <name evidence="2" type="ORF">Y032_0003g1292</name>
</gene>
<protein>
    <submittedName>
        <fullName evidence="2">Uncharacterized protein</fullName>
    </submittedName>
</protein>